<evidence type="ECO:0000313" key="3">
    <source>
        <dbReference type="Proteomes" id="UP000266067"/>
    </source>
</evidence>
<dbReference type="InterPro" id="IPR010982">
    <property type="entry name" value="Lambda_DNA-bd_dom_sf"/>
</dbReference>
<evidence type="ECO:0000259" key="1">
    <source>
        <dbReference type="PROSITE" id="PS50943"/>
    </source>
</evidence>
<dbReference type="InterPro" id="IPR001387">
    <property type="entry name" value="Cro/C1-type_HTH"/>
</dbReference>
<dbReference type="RefSeq" id="WP_119606315.1">
    <property type="nucleotide sequence ID" value="NZ_QXFH01000023.1"/>
</dbReference>
<dbReference type="CDD" id="cd00093">
    <property type="entry name" value="HTH_XRE"/>
    <property type="match status" value="1"/>
</dbReference>
<gene>
    <name evidence="2" type="ORF">D2V08_01160</name>
</gene>
<dbReference type="SMART" id="SM00530">
    <property type="entry name" value="HTH_XRE"/>
    <property type="match status" value="1"/>
</dbReference>
<sequence>MQLELIIPEFDFWIKENIRIARIKSNIDQVQLSHRLGVSEGYIGNIENLKNRAKPNTRMISRIAHALNLNTYQDLFPKQVLKNDIVSVKLELLKINTRKQIVNDNGEVPERFKLISIEPLNQDEINRWHTLKKPHLIDANLRKRIFK</sequence>
<comment type="caution">
    <text evidence="2">The sequence shown here is derived from an EMBL/GenBank/DDBJ whole genome shotgun (WGS) entry which is preliminary data.</text>
</comment>
<accession>A0A3A1NDR2</accession>
<dbReference type="OrthoDB" id="1080574at2"/>
<name>A0A3A1NDR2_9FLAO</name>
<dbReference type="GO" id="GO:0003677">
    <property type="term" value="F:DNA binding"/>
    <property type="evidence" value="ECO:0007669"/>
    <property type="project" value="InterPro"/>
</dbReference>
<dbReference type="Gene3D" id="1.10.260.40">
    <property type="entry name" value="lambda repressor-like DNA-binding domains"/>
    <property type="match status" value="1"/>
</dbReference>
<organism evidence="2 3">
    <name type="scientific">Flagellimonas lutimaris</name>
    <dbReference type="NCBI Taxonomy" id="475082"/>
    <lineage>
        <taxon>Bacteria</taxon>
        <taxon>Pseudomonadati</taxon>
        <taxon>Bacteroidota</taxon>
        <taxon>Flavobacteriia</taxon>
        <taxon>Flavobacteriales</taxon>
        <taxon>Flavobacteriaceae</taxon>
        <taxon>Flagellimonas</taxon>
    </lineage>
</organism>
<evidence type="ECO:0000313" key="2">
    <source>
        <dbReference type="EMBL" id="RIV37498.1"/>
    </source>
</evidence>
<protein>
    <submittedName>
        <fullName evidence="2">XRE family transcriptional regulator</fullName>
    </submittedName>
</protein>
<dbReference type="PROSITE" id="PS50943">
    <property type="entry name" value="HTH_CROC1"/>
    <property type="match status" value="1"/>
</dbReference>
<proteinExistence type="predicted"/>
<dbReference type="Proteomes" id="UP000266067">
    <property type="component" value="Unassembled WGS sequence"/>
</dbReference>
<dbReference type="AlphaFoldDB" id="A0A3A1NDR2"/>
<feature type="domain" description="HTH cro/C1-type" evidence="1">
    <location>
        <begin position="18"/>
        <end position="75"/>
    </location>
</feature>
<dbReference type="SUPFAM" id="SSF47413">
    <property type="entry name" value="lambda repressor-like DNA-binding domains"/>
    <property type="match status" value="1"/>
</dbReference>
<dbReference type="EMBL" id="QXFH01000023">
    <property type="protein sequence ID" value="RIV37498.1"/>
    <property type="molecule type" value="Genomic_DNA"/>
</dbReference>
<dbReference type="Pfam" id="PF01381">
    <property type="entry name" value="HTH_3"/>
    <property type="match status" value="1"/>
</dbReference>
<reference evidence="2 3" key="1">
    <citation type="submission" date="2018-08" db="EMBL/GenBank/DDBJ databases">
        <title>Proposal of Muricauda 72 sp.nov. and Muricauda NH166 sp.nov., isolated from seawater.</title>
        <authorList>
            <person name="Cheng H."/>
            <person name="Wu Y.-H."/>
            <person name="Guo L.-L."/>
            <person name="Xu X.-W."/>
        </authorList>
    </citation>
    <scope>NUCLEOTIDE SEQUENCE [LARGE SCALE GENOMIC DNA]</scope>
    <source>
        <strain evidence="2 3">KCTC 22173</strain>
    </source>
</reference>
<keyword evidence="3" id="KW-1185">Reference proteome</keyword>